<evidence type="ECO:0000256" key="5">
    <source>
        <dbReference type="ARBA" id="ARBA00034545"/>
    </source>
</evidence>
<protein>
    <recommendedName>
        <fullName evidence="5">Arsenite methyltransferase</fullName>
        <ecNumber evidence="4">2.1.1.137</ecNumber>
    </recommendedName>
</protein>
<dbReference type="Pfam" id="PF13847">
    <property type="entry name" value="Methyltransf_31"/>
    <property type="match status" value="1"/>
</dbReference>
<dbReference type="PhylomeDB" id="A0A0G4FAB4"/>
<dbReference type="InterPro" id="IPR026669">
    <property type="entry name" value="Arsenite_MeTrfase-like"/>
</dbReference>
<evidence type="ECO:0000256" key="2">
    <source>
        <dbReference type="ARBA" id="ARBA00022691"/>
    </source>
</evidence>
<feature type="domain" description="Methyltransferase" evidence="9">
    <location>
        <begin position="82"/>
        <end position="237"/>
    </location>
</feature>
<dbReference type="InterPro" id="IPR029063">
    <property type="entry name" value="SAM-dependent_MTases_sf"/>
</dbReference>
<evidence type="ECO:0000256" key="4">
    <source>
        <dbReference type="ARBA" id="ARBA00034521"/>
    </source>
</evidence>
<dbReference type="Gene3D" id="3.40.5.100">
    <property type="match status" value="1"/>
</dbReference>
<evidence type="ECO:0000256" key="8">
    <source>
        <dbReference type="ARBA" id="ARBA00048428"/>
    </source>
</evidence>
<evidence type="ECO:0000256" key="7">
    <source>
        <dbReference type="ARBA" id="ARBA00047943"/>
    </source>
</evidence>
<comment type="catalytic activity">
    <reaction evidence="7">
        <text>arsenic triglutathione + 2 [thioredoxin]-dithiol + 2 S-adenosyl-L-methionine + H2O = dimethylarsinous acid + 2 [thioredoxin]-disulfide + 3 glutathione + 2 S-adenosyl-L-homocysteine + 2 H(+)</text>
        <dbReference type="Rhea" id="RHEA:69464"/>
        <dbReference type="Rhea" id="RHEA-COMP:10698"/>
        <dbReference type="Rhea" id="RHEA-COMP:10700"/>
        <dbReference type="ChEBI" id="CHEBI:15377"/>
        <dbReference type="ChEBI" id="CHEBI:15378"/>
        <dbReference type="ChEBI" id="CHEBI:23808"/>
        <dbReference type="ChEBI" id="CHEBI:29950"/>
        <dbReference type="ChEBI" id="CHEBI:50058"/>
        <dbReference type="ChEBI" id="CHEBI:57856"/>
        <dbReference type="ChEBI" id="CHEBI:57925"/>
        <dbReference type="ChEBI" id="CHEBI:59789"/>
        <dbReference type="ChEBI" id="CHEBI:183640"/>
        <dbReference type="EC" id="2.1.1.137"/>
    </reaction>
</comment>
<dbReference type="CDD" id="cd02440">
    <property type="entry name" value="AdoMet_MTases"/>
    <property type="match status" value="1"/>
</dbReference>
<proteinExistence type="inferred from homology"/>
<dbReference type="InterPro" id="IPR025714">
    <property type="entry name" value="Methyltranfer_dom"/>
</dbReference>
<gene>
    <name evidence="10" type="ORF">Cvel_15879</name>
</gene>
<comment type="catalytic activity">
    <reaction evidence="8">
        <text>arsenic triglutathione + 3 [thioredoxin]-dithiol + 3 S-adenosyl-L-methionine = trimethylarsine + 3 [thioredoxin]-disulfide + 3 glutathione + 3 S-adenosyl-L-homocysteine + 3 H(+)</text>
        <dbReference type="Rhea" id="RHEA:69432"/>
        <dbReference type="Rhea" id="RHEA-COMP:10698"/>
        <dbReference type="Rhea" id="RHEA-COMP:10700"/>
        <dbReference type="ChEBI" id="CHEBI:15378"/>
        <dbReference type="ChEBI" id="CHEBI:27130"/>
        <dbReference type="ChEBI" id="CHEBI:29950"/>
        <dbReference type="ChEBI" id="CHEBI:50058"/>
        <dbReference type="ChEBI" id="CHEBI:57856"/>
        <dbReference type="ChEBI" id="CHEBI:57925"/>
        <dbReference type="ChEBI" id="CHEBI:59789"/>
        <dbReference type="ChEBI" id="CHEBI:183640"/>
        <dbReference type="EC" id="2.1.1.137"/>
    </reaction>
</comment>
<dbReference type="AlphaFoldDB" id="A0A0G4FAB4"/>
<dbReference type="PANTHER" id="PTHR43675">
    <property type="entry name" value="ARSENITE METHYLTRANSFERASE"/>
    <property type="match status" value="1"/>
</dbReference>
<dbReference type="VEuPathDB" id="CryptoDB:Cvel_15879"/>
<dbReference type="SUPFAM" id="SSF53335">
    <property type="entry name" value="S-adenosyl-L-methionine-dependent methyltransferases"/>
    <property type="match status" value="1"/>
</dbReference>
<keyword evidence="1" id="KW-0808">Transferase</keyword>
<evidence type="ECO:0000313" key="10">
    <source>
        <dbReference type="EMBL" id="CEM09376.1"/>
    </source>
</evidence>
<dbReference type="EC" id="2.1.1.137" evidence="4"/>
<dbReference type="GO" id="GO:0030791">
    <property type="term" value="F:arsenite methyltransferase activity"/>
    <property type="evidence" value="ECO:0007669"/>
    <property type="project" value="UniProtKB-EC"/>
</dbReference>
<reference evidence="10" key="1">
    <citation type="submission" date="2014-11" db="EMBL/GenBank/DDBJ databases">
        <authorList>
            <person name="Otto D Thomas"/>
            <person name="Naeem Raeece"/>
        </authorList>
    </citation>
    <scope>NUCLEOTIDE SEQUENCE</scope>
</reference>
<evidence type="ECO:0000256" key="3">
    <source>
        <dbReference type="ARBA" id="ARBA00034487"/>
    </source>
</evidence>
<accession>A0A0G4FAB4</accession>
<comment type="catalytic activity">
    <reaction evidence="6">
        <text>arsenic triglutathione + [thioredoxin]-dithiol + S-adenosyl-L-methionine + 2 H2O = methylarsonous acid + [thioredoxin]-disulfide + 3 glutathione + S-adenosyl-L-homocysteine + H(+)</text>
        <dbReference type="Rhea" id="RHEA:69460"/>
        <dbReference type="Rhea" id="RHEA-COMP:10698"/>
        <dbReference type="Rhea" id="RHEA-COMP:10700"/>
        <dbReference type="ChEBI" id="CHEBI:15377"/>
        <dbReference type="ChEBI" id="CHEBI:15378"/>
        <dbReference type="ChEBI" id="CHEBI:17826"/>
        <dbReference type="ChEBI" id="CHEBI:29950"/>
        <dbReference type="ChEBI" id="CHEBI:50058"/>
        <dbReference type="ChEBI" id="CHEBI:57856"/>
        <dbReference type="ChEBI" id="CHEBI:57925"/>
        <dbReference type="ChEBI" id="CHEBI:59789"/>
        <dbReference type="ChEBI" id="CHEBI:183640"/>
        <dbReference type="EC" id="2.1.1.137"/>
    </reaction>
</comment>
<dbReference type="PANTHER" id="PTHR43675:SF8">
    <property type="entry name" value="ARSENITE METHYLTRANSFERASE"/>
    <property type="match status" value="1"/>
</dbReference>
<keyword evidence="2" id="KW-0949">S-adenosyl-L-methionine</keyword>
<name>A0A0G4FAB4_9ALVE</name>
<evidence type="ECO:0000259" key="9">
    <source>
        <dbReference type="Pfam" id="PF13847"/>
    </source>
</evidence>
<dbReference type="Gene3D" id="3.40.50.150">
    <property type="entry name" value="Vaccinia Virus protein VP39"/>
    <property type="match status" value="1"/>
</dbReference>
<organism evidence="10">
    <name type="scientific">Chromera velia CCMP2878</name>
    <dbReference type="NCBI Taxonomy" id="1169474"/>
    <lineage>
        <taxon>Eukaryota</taxon>
        <taxon>Sar</taxon>
        <taxon>Alveolata</taxon>
        <taxon>Colpodellida</taxon>
        <taxon>Chromeraceae</taxon>
        <taxon>Chromera</taxon>
    </lineage>
</organism>
<comment type="similarity">
    <text evidence="3">Belongs to the methyltransferase superfamily. Arsenite methyltransferase family.</text>
</comment>
<evidence type="ECO:0000256" key="1">
    <source>
        <dbReference type="ARBA" id="ARBA00022679"/>
    </source>
</evidence>
<dbReference type="EMBL" id="CDMZ01000218">
    <property type="protein sequence ID" value="CEM09376.1"/>
    <property type="molecule type" value="Genomic_DNA"/>
</dbReference>
<evidence type="ECO:0000256" key="6">
    <source>
        <dbReference type="ARBA" id="ARBA00047941"/>
    </source>
</evidence>
<sequence length="375" mass="41180">MSDGTNGTSGGSKCCGGGQSVQESVKEYYGKVLKKSEDLKTNACVTKVGKMPPRLIDAHRNVHPEVIAKYYGCGTVFPDELKGKSVLDLGCGSGKDVYVLAQFVGETGRVVGVDMTDEQLETARQFEDWHREKFGFGKKNTEFIKGHIEELLSLAGLEKDSFDVIVSNCVINLSPHKEKVLAGAFHLLKDGGELFFSDVYADRRVPLSLQKDPVLWGECLSGALYWNDFLRLAREAGFEDPRLVSSDRITVKNAQVESRLGHIRFYSGLYRLFKLPAGTLESDSEDYGQAVRYRGSMEGAPEEFALDDHHVFVRGKIMTVCGNTWHMLKGTRFAAHFDFFGDFSTHFGIFPGSEKRMPFSEGSSSGGGGGGGGCC</sequence>